<dbReference type="InterPro" id="IPR050688">
    <property type="entry name" value="Zinc_finger/UBP_domain"/>
</dbReference>
<dbReference type="GO" id="GO:0008270">
    <property type="term" value="F:zinc ion binding"/>
    <property type="evidence" value="ECO:0007669"/>
    <property type="project" value="UniProtKB-KW"/>
</dbReference>
<evidence type="ECO:0000259" key="7">
    <source>
        <dbReference type="PROSITE" id="PS50157"/>
    </source>
</evidence>
<dbReference type="GO" id="GO:0010468">
    <property type="term" value="P:regulation of gene expression"/>
    <property type="evidence" value="ECO:0007669"/>
    <property type="project" value="TreeGrafter"/>
</dbReference>
<accession>A0A2J6S064</accession>
<evidence type="ECO:0000256" key="6">
    <source>
        <dbReference type="SAM" id="MobiDB-lite"/>
    </source>
</evidence>
<sequence>MQPITEDQEWTLRRWASTVGKRPRKKDMLFLKAEKGLSEEQIDSWWKNIDSVKCEDAAPVIQPCQPRTLDTAQTSFQQEEATAIETSQDVQPTNGLQFALPTQDFSFFLPPSQETQVWSPIAVTHNDFSSSLPSMLDVPQSTCWSSTMGAERPPSAFSESSPLLSQPMGHRRCMDGAYDGDRSSYGSSLRTWDTASTLVSFSDVYAEDLKPTDLIVPTDLNESSPSINPNQLQVIRRPPPLSSFGPQKSITGEEVCLSRVSLSRAHERIELPSNFKFPSEPEPTGSQKGQEKYRCTDCKQSFKRKGDWKRHMEGHDAQIYWTCLLGDPARLSATGWTCVFCGSFKTARAEMATHLLHKHKIHLCTNKKIEARTFYRKDKLKQHLQQVHALSENCPAYWETWHQSAKKKWAWGCGYCGACSFTWEGRLIHIAEHYEKQNLATTRWSHSLVVKGLLKQFFPGFNVAQAWKELISHDANGDRLLAWHRKDALRLKSMLEFHEGTATDIAAEAQQLAMNRTPLINNPAWSPSDSRVPTLTNAVMVEFGLHTWEEESGETVSTTAVFGYQPDVEMKDSGPYI</sequence>
<keyword evidence="1" id="KW-0479">Metal-binding</keyword>
<dbReference type="Gene3D" id="3.30.160.60">
    <property type="entry name" value="Classic Zinc Finger"/>
    <property type="match status" value="1"/>
</dbReference>
<keyword evidence="3 5" id="KW-0863">Zinc-finger</keyword>
<evidence type="ECO:0000256" key="1">
    <source>
        <dbReference type="ARBA" id="ARBA00022723"/>
    </source>
</evidence>
<feature type="region of interest" description="Disordered" evidence="6">
    <location>
        <begin position="146"/>
        <end position="165"/>
    </location>
</feature>
<dbReference type="PROSITE" id="PS50157">
    <property type="entry name" value="ZINC_FINGER_C2H2_2"/>
    <property type="match status" value="1"/>
</dbReference>
<dbReference type="EMBL" id="KZ613941">
    <property type="protein sequence ID" value="PMD44152.1"/>
    <property type="molecule type" value="Genomic_DNA"/>
</dbReference>
<dbReference type="STRING" id="1149755.A0A2J6S064"/>
<organism evidence="8 9">
    <name type="scientific">Hyaloscypha variabilis (strain UAMH 11265 / GT02V1 / F)</name>
    <name type="common">Meliniomyces variabilis</name>
    <dbReference type="NCBI Taxonomy" id="1149755"/>
    <lineage>
        <taxon>Eukaryota</taxon>
        <taxon>Fungi</taxon>
        <taxon>Dikarya</taxon>
        <taxon>Ascomycota</taxon>
        <taxon>Pezizomycotina</taxon>
        <taxon>Leotiomycetes</taxon>
        <taxon>Helotiales</taxon>
        <taxon>Hyaloscyphaceae</taxon>
        <taxon>Hyaloscypha</taxon>
        <taxon>Hyaloscypha variabilis</taxon>
    </lineage>
</organism>
<dbReference type="PROSITE" id="PS00028">
    <property type="entry name" value="ZINC_FINGER_C2H2_1"/>
    <property type="match status" value="1"/>
</dbReference>
<evidence type="ECO:0000256" key="4">
    <source>
        <dbReference type="ARBA" id="ARBA00022833"/>
    </source>
</evidence>
<feature type="compositionally biased region" description="Polar residues" evidence="6">
    <location>
        <begin position="220"/>
        <end position="233"/>
    </location>
</feature>
<dbReference type="SMART" id="SM00355">
    <property type="entry name" value="ZnF_C2H2"/>
    <property type="match status" value="3"/>
</dbReference>
<dbReference type="Proteomes" id="UP000235786">
    <property type="component" value="Unassembled WGS sequence"/>
</dbReference>
<feature type="region of interest" description="Disordered" evidence="6">
    <location>
        <begin position="220"/>
        <end position="239"/>
    </location>
</feature>
<feature type="domain" description="C2H2-type" evidence="7">
    <location>
        <begin position="293"/>
        <end position="320"/>
    </location>
</feature>
<protein>
    <recommendedName>
        <fullName evidence="7">C2H2-type domain-containing protein</fullName>
    </recommendedName>
</protein>
<dbReference type="PANTHER" id="PTHR24403:SF67">
    <property type="entry name" value="FI01116P-RELATED"/>
    <property type="match status" value="1"/>
</dbReference>
<dbReference type="AlphaFoldDB" id="A0A2J6S064"/>
<keyword evidence="4" id="KW-0862">Zinc</keyword>
<keyword evidence="9" id="KW-1185">Reference proteome</keyword>
<evidence type="ECO:0000313" key="9">
    <source>
        <dbReference type="Proteomes" id="UP000235786"/>
    </source>
</evidence>
<dbReference type="GO" id="GO:0005634">
    <property type="term" value="C:nucleus"/>
    <property type="evidence" value="ECO:0007669"/>
    <property type="project" value="TreeGrafter"/>
</dbReference>
<dbReference type="InterPro" id="IPR013087">
    <property type="entry name" value="Znf_C2H2_type"/>
</dbReference>
<evidence type="ECO:0000256" key="5">
    <source>
        <dbReference type="PROSITE-ProRule" id="PRU00042"/>
    </source>
</evidence>
<evidence type="ECO:0000256" key="2">
    <source>
        <dbReference type="ARBA" id="ARBA00022737"/>
    </source>
</evidence>
<keyword evidence="2" id="KW-0677">Repeat</keyword>
<proteinExistence type="predicted"/>
<name>A0A2J6S064_HYAVF</name>
<evidence type="ECO:0000256" key="3">
    <source>
        <dbReference type="ARBA" id="ARBA00022771"/>
    </source>
</evidence>
<dbReference type="PANTHER" id="PTHR24403">
    <property type="entry name" value="ZINC FINGER PROTEIN"/>
    <property type="match status" value="1"/>
</dbReference>
<evidence type="ECO:0000313" key="8">
    <source>
        <dbReference type="EMBL" id="PMD44152.1"/>
    </source>
</evidence>
<dbReference type="Pfam" id="PF00096">
    <property type="entry name" value="zf-C2H2"/>
    <property type="match status" value="1"/>
</dbReference>
<reference evidence="8 9" key="1">
    <citation type="submission" date="2016-04" db="EMBL/GenBank/DDBJ databases">
        <title>A degradative enzymes factory behind the ericoid mycorrhizal symbiosis.</title>
        <authorList>
            <consortium name="DOE Joint Genome Institute"/>
            <person name="Martino E."/>
            <person name="Morin E."/>
            <person name="Grelet G."/>
            <person name="Kuo A."/>
            <person name="Kohler A."/>
            <person name="Daghino S."/>
            <person name="Barry K."/>
            <person name="Choi C."/>
            <person name="Cichocki N."/>
            <person name="Clum A."/>
            <person name="Copeland A."/>
            <person name="Hainaut M."/>
            <person name="Haridas S."/>
            <person name="Labutti K."/>
            <person name="Lindquist E."/>
            <person name="Lipzen A."/>
            <person name="Khouja H.-R."/>
            <person name="Murat C."/>
            <person name="Ohm R."/>
            <person name="Olson A."/>
            <person name="Spatafora J."/>
            <person name="Veneault-Fourrey C."/>
            <person name="Henrissat B."/>
            <person name="Grigoriev I."/>
            <person name="Martin F."/>
            <person name="Perotto S."/>
        </authorList>
    </citation>
    <scope>NUCLEOTIDE SEQUENCE [LARGE SCALE GENOMIC DNA]</scope>
    <source>
        <strain evidence="8 9">F</strain>
    </source>
</reference>
<gene>
    <name evidence="8" type="ORF">L207DRAFT_579107</name>
</gene>
<dbReference type="OrthoDB" id="10056939at2759"/>